<evidence type="ECO:0000313" key="1">
    <source>
        <dbReference type="EMBL" id="KKK52997.1"/>
    </source>
</evidence>
<comment type="caution">
    <text evidence="1">The sequence shown here is derived from an EMBL/GenBank/DDBJ whole genome shotgun (WGS) entry which is preliminary data.</text>
</comment>
<accession>A0A0F8W876</accession>
<name>A0A0F8W876_9ZZZZ</name>
<gene>
    <name evidence="1" type="ORF">LCGC14_3099220</name>
</gene>
<dbReference type="EMBL" id="LAZR01066731">
    <property type="protein sequence ID" value="KKK52997.1"/>
    <property type="molecule type" value="Genomic_DNA"/>
</dbReference>
<organism evidence="1">
    <name type="scientific">marine sediment metagenome</name>
    <dbReference type="NCBI Taxonomy" id="412755"/>
    <lineage>
        <taxon>unclassified sequences</taxon>
        <taxon>metagenomes</taxon>
        <taxon>ecological metagenomes</taxon>
    </lineage>
</organism>
<protein>
    <submittedName>
        <fullName evidence="1">Uncharacterized protein</fullName>
    </submittedName>
</protein>
<sequence>MIYKRGVVIHDLHPVFAEAIEDKGVIDMIFRRLAGRHGFVTSIRDEGHGPNSFHYYGRAGDWRTNDMTTEAKRRAEQEMQEELGDDWTVRLEFENKPQEHIHAQYEGD</sequence>
<reference evidence="1" key="1">
    <citation type="journal article" date="2015" name="Nature">
        <title>Complex archaea that bridge the gap between prokaryotes and eukaryotes.</title>
        <authorList>
            <person name="Spang A."/>
            <person name="Saw J.H."/>
            <person name="Jorgensen S.L."/>
            <person name="Zaremba-Niedzwiedzka K."/>
            <person name="Martijn J."/>
            <person name="Lind A.E."/>
            <person name="van Eijk R."/>
            <person name="Schleper C."/>
            <person name="Guy L."/>
            <person name="Ettema T.J."/>
        </authorList>
    </citation>
    <scope>NUCLEOTIDE SEQUENCE</scope>
</reference>
<dbReference type="AlphaFoldDB" id="A0A0F8W876"/>
<proteinExistence type="predicted"/>